<dbReference type="EMBL" id="JAVDXQ010000003">
    <property type="protein sequence ID" value="MDR7297343.1"/>
    <property type="molecule type" value="Genomic_DNA"/>
</dbReference>
<reference evidence="2 3" key="1">
    <citation type="submission" date="2023-07" db="EMBL/GenBank/DDBJ databases">
        <title>Sorghum-associated microbial communities from plants grown in Nebraska, USA.</title>
        <authorList>
            <person name="Schachtman D."/>
        </authorList>
    </citation>
    <scope>NUCLEOTIDE SEQUENCE [LARGE SCALE GENOMIC DNA]</scope>
    <source>
        <strain evidence="2 3">BE310</strain>
    </source>
</reference>
<evidence type="ECO:0000313" key="2">
    <source>
        <dbReference type="EMBL" id="MDR7297343.1"/>
    </source>
</evidence>
<dbReference type="RefSeq" id="WP_310345383.1">
    <property type="nucleotide sequence ID" value="NZ_JAVDXQ010000003.1"/>
</dbReference>
<proteinExistence type="predicted"/>
<gene>
    <name evidence="2" type="ORF">J2X16_002690</name>
</gene>
<comment type="caution">
    <text evidence="2">The sequence shown here is derived from an EMBL/GenBank/DDBJ whole genome shotgun (WGS) entry which is preliminary data.</text>
</comment>
<keyword evidence="1" id="KW-0472">Membrane</keyword>
<keyword evidence="1" id="KW-0812">Transmembrane</keyword>
<name>A0ABU1Z9S4_9BURK</name>
<accession>A0ABU1Z9S4</accession>
<keyword evidence="3" id="KW-1185">Reference proteome</keyword>
<evidence type="ECO:0000256" key="1">
    <source>
        <dbReference type="SAM" id="Phobius"/>
    </source>
</evidence>
<protein>
    <submittedName>
        <fullName evidence="2">Uncharacterized protein</fullName>
    </submittedName>
</protein>
<feature type="transmembrane region" description="Helical" evidence="1">
    <location>
        <begin position="44"/>
        <end position="68"/>
    </location>
</feature>
<sequence>MSTVVRAFLVMLLLIGVLGFGAIGLCGGIYTVMTVPAMFTQGGAGMVAFLLLSLPCALGGFFMAKLCVNKLNGLLRRRELGKDSA</sequence>
<dbReference type="Proteomes" id="UP001180536">
    <property type="component" value="Unassembled WGS sequence"/>
</dbReference>
<evidence type="ECO:0000313" key="3">
    <source>
        <dbReference type="Proteomes" id="UP001180536"/>
    </source>
</evidence>
<keyword evidence="1" id="KW-1133">Transmembrane helix</keyword>
<feature type="transmembrane region" description="Helical" evidence="1">
    <location>
        <begin position="7"/>
        <end position="32"/>
    </location>
</feature>
<organism evidence="2 3">
    <name type="scientific">Pelomonas aquatica</name>
    <dbReference type="NCBI Taxonomy" id="431058"/>
    <lineage>
        <taxon>Bacteria</taxon>
        <taxon>Pseudomonadati</taxon>
        <taxon>Pseudomonadota</taxon>
        <taxon>Betaproteobacteria</taxon>
        <taxon>Burkholderiales</taxon>
        <taxon>Sphaerotilaceae</taxon>
        <taxon>Roseateles</taxon>
    </lineage>
</organism>